<feature type="transmembrane region" description="Helical" evidence="5">
    <location>
        <begin position="50"/>
        <end position="68"/>
    </location>
</feature>
<evidence type="ECO:0000256" key="3">
    <source>
        <dbReference type="ARBA" id="ARBA00022989"/>
    </source>
</evidence>
<evidence type="ECO:0000259" key="6">
    <source>
        <dbReference type="Pfam" id="PF01490"/>
    </source>
</evidence>
<accession>A0A1Q5SQT4</accession>
<dbReference type="STRING" id="1316194.A0A1Q5SQT4"/>
<feature type="domain" description="Amino acid transporter transmembrane" evidence="6">
    <location>
        <begin position="43"/>
        <end position="138"/>
    </location>
</feature>
<organism evidence="7 8">
    <name type="scientific">Penicillium subrubescens</name>
    <dbReference type="NCBI Taxonomy" id="1316194"/>
    <lineage>
        <taxon>Eukaryota</taxon>
        <taxon>Fungi</taxon>
        <taxon>Dikarya</taxon>
        <taxon>Ascomycota</taxon>
        <taxon>Pezizomycotina</taxon>
        <taxon>Eurotiomycetes</taxon>
        <taxon>Eurotiomycetidae</taxon>
        <taxon>Eurotiales</taxon>
        <taxon>Aspergillaceae</taxon>
        <taxon>Penicillium</taxon>
    </lineage>
</organism>
<dbReference type="GO" id="GO:0016020">
    <property type="term" value="C:membrane"/>
    <property type="evidence" value="ECO:0007669"/>
    <property type="project" value="UniProtKB-SubCell"/>
</dbReference>
<dbReference type="EMBL" id="MNBE01000758">
    <property type="protein sequence ID" value="OKO90276.1"/>
    <property type="molecule type" value="Genomic_DNA"/>
</dbReference>
<evidence type="ECO:0000256" key="5">
    <source>
        <dbReference type="SAM" id="Phobius"/>
    </source>
</evidence>
<evidence type="ECO:0000313" key="8">
    <source>
        <dbReference type="Proteomes" id="UP000186955"/>
    </source>
</evidence>
<comment type="subcellular location">
    <subcellularLocation>
        <location evidence="1">Membrane</location>
    </subcellularLocation>
</comment>
<gene>
    <name evidence="7" type="ORF">PENSUB_13409</name>
</gene>
<feature type="transmembrane region" description="Helical" evidence="5">
    <location>
        <begin position="80"/>
        <end position="100"/>
    </location>
</feature>
<feature type="transmembrane region" description="Helical" evidence="5">
    <location>
        <begin position="120"/>
        <end position="144"/>
    </location>
</feature>
<name>A0A1Q5SQT4_9EURO</name>
<dbReference type="Proteomes" id="UP000186955">
    <property type="component" value="Unassembled WGS sequence"/>
</dbReference>
<protein>
    <recommendedName>
        <fullName evidence="6">Amino acid transporter transmembrane domain-containing protein</fullName>
    </recommendedName>
</protein>
<dbReference type="InterPro" id="IPR013057">
    <property type="entry name" value="AA_transpt_TM"/>
</dbReference>
<keyword evidence="2 5" id="KW-0812">Transmembrane</keyword>
<keyword evidence="8" id="KW-1185">Reference proteome</keyword>
<evidence type="ECO:0000313" key="7">
    <source>
        <dbReference type="EMBL" id="OKO90276.1"/>
    </source>
</evidence>
<proteinExistence type="predicted"/>
<evidence type="ECO:0000256" key="4">
    <source>
        <dbReference type="ARBA" id="ARBA00023136"/>
    </source>
</evidence>
<evidence type="ECO:0000256" key="2">
    <source>
        <dbReference type="ARBA" id="ARBA00022692"/>
    </source>
</evidence>
<sequence length="165" mass="17839">MTVFIVTIAVGVQDRPSAAPKTGVWLPAKYIFIRMLQGSRNLTANTAVRWVSWLSCTLGITVVAYIIASAIPVFNNLVSLIGALLGTIMSFQPMGCMWLYDNWSHGKADKSLKWTLMVCWSIFVVISGTFLMIAGAYGSVVGIIDSYRKSGGSAAWSCADNSNST</sequence>
<keyword evidence="3 5" id="KW-1133">Transmembrane helix</keyword>
<dbReference type="Pfam" id="PF01490">
    <property type="entry name" value="Aa_trans"/>
    <property type="match status" value="1"/>
</dbReference>
<keyword evidence="4 5" id="KW-0472">Membrane</keyword>
<evidence type="ECO:0000256" key="1">
    <source>
        <dbReference type="ARBA" id="ARBA00004370"/>
    </source>
</evidence>
<dbReference type="AlphaFoldDB" id="A0A1Q5SQT4"/>
<comment type="caution">
    <text evidence="7">The sequence shown here is derived from an EMBL/GenBank/DDBJ whole genome shotgun (WGS) entry which is preliminary data.</text>
</comment>
<reference evidence="7 8" key="1">
    <citation type="submission" date="2016-10" db="EMBL/GenBank/DDBJ databases">
        <title>Genome sequence of the ascomycete fungus Penicillium subrubescens.</title>
        <authorList>
            <person name="De Vries R.P."/>
            <person name="Peng M."/>
            <person name="Dilokpimol A."/>
            <person name="Hilden K."/>
            <person name="Makela M.R."/>
            <person name="Grigoriev I."/>
            <person name="Riley R."/>
            <person name="Granchi Z."/>
        </authorList>
    </citation>
    <scope>NUCLEOTIDE SEQUENCE [LARGE SCALE GENOMIC DNA]</scope>
    <source>
        <strain evidence="7 8">CBS 132785</strain>
    </source>
</reference>